<dbReference type="InterPro" id="IPR035958">
    <property type="entry name" value="SecB-like_sf"/>
</dbReference>
<name>A5G9X8_GEOUR</name>
<gene>
    <name evidence="5" type="ordered locus">Gura_1409</name>
</gene>
<keyword evidence="2" id="KW-0813">Transport</keyword>
<proteinExistence type="inferred from homology"/>
<dbReference type="Gene3D" id="3.10.420.10">
    <property type="entry name" value="SecB-like"/>
    <property type="match status" value="1"/>
</dbReference>
<dbReference type="PANTHER" id="PTHR36918">
    <property type="match status" value="1"/>
</dbReference>
<evidence type="ECO:0000256" key="1">
    <source>
        <dbReference type="ARBA" id="ARBA00009990"/>
    </source>
</evidence>
<dbReference type="PRINTS" id="PR01594">
    <property type="entry name" value="SECBCHAPRONE"/>
</dbReference>
<evidence type="ECO:0000256" key="2">
    <source>
        <dbReference type="ARBA" id="ARBA00022448"/>
    </source>
</evidence>
<sequence length="143" mass="16225">MANENYEFQFIDFRIVSSNFNIKLEKEFDSSKLTETAVNFAMKHDFVAESKKLQLFMKVDIGGADLPFTLSIEGGALFAFSHPIDDTNAFRKIAEINCAAIAFPYLREAVADIIRRGGYPPLHLPSVNFVDMYKRNHPEEVQA</sequence>
<dbReference type="Proteomes" id="UP000006695">
    <property type="component" value="Chromosome"/>
</dbReference>
<dbReference type="AlphaFoldDB" id="A5G9X8"/>
<keyword evidence="3" id="KW-0653">Protein transport</keyword>
<dbReference type="Pfam" id="PF02556">
    <property type="entry name" value="SecB"/>
    <property type="match status" value="1"/>
</dbReference>
<dbReference type="GO" id="GO:0051082">
    <property type="term" value="F:unfolded protein binding"/>
    <property type="evidence" value="ECO:0007669"/>
    <property type="project" value="InterPro"/>
</dbReference>
<protein>
    <submittedName>
        <fullName evidence="5">Protein translocase subunit secB</fullName>
    </submittedName>
</protein>
<evidence type="ECO:0000313" key="6">
    <source>
        <dbReference type="Proteomes" id="UP000006695"/>
    </source>
</evidence>
<organism evidence="5 6">
    <name type="scientific">Geotalea uraniireducens (strain Rf4)</name>
    <name type="common">Geobacter uraniireducens</name>
    <dbReference type="NCBI Taxonomy" id="351605"/>
    <lineage>
        <taxon>Bacteria</taxon>
        <taxon>Pseudomonadati</taxon>
        <taxon>Thermodesulfobacteriota</taxon>
        <taxon>Desulfuromonadia</taxon>
        <taxon>Geobacterales</taxon>
        <taxon>Geobacteraceae</taxon>
        <taxon>Geotalea</taxon>
    </lineage>
</organism>
<evidence type="ECO:0000256" key="3">
    <source>
        <dbReference type="ARBA" id="ARBA00022927"/>
    </source>
</evidence>
<comment type="similarity">
    <text evidence="1">Belongs to the SecB family.</text>
</comment>
<dbReference type="EMBL" id="CP000698">
    <property type="protein sequence ID" value="ABQ25610.1"/>
    <property type="molecule type" value="Genomic_DNA"/>
</dbReference>
<keyword evidence="6" id="KW-1185">Reference proteome</keyword>
<dbReference type="HOGENOM" id="CLU_136678_0_0_7"/>
<dbReference type="RefSeq" id="WP_011938326.1">
    <property type="nucleotide sequence ID" value="NC_009483.1"/>
</dbReference>
<dbReference type="InterPro" id="IPR003708">
    <property type="entry name" value="SecB"/>
</dbReference>
<dbReference type="KEGG" id="gur:Gura_1409"/>
<dbReference type="PANTHER" id="PTHR36918:SF1">
    <property type="entry name" value="PROTEIN-EXPORT PROTEIN SECB"/>
    <property type="match status" value="1"/>
</dbReference>
<evidence type="ECO:0000313" key="5">
    <source>
        <dbReference type="EMBL" id="ABQ25610.1"/>
    </source>
</evidence>
<keyword evidence="4" id="KW-0811">Translocation</keyword>
<dbReference type="GO" id="GO:0015031">
    <property type="term" value="P:protein transport"/>
    <property type="evidence" value="ECO:0007669"/>
    <property type="project" value="UniProtKB-KW"/>
</dbReference>
<dbReference type="STRING" id="351605.Gura_1409"/>
<dbReference type="SUPFAM" id="SSF54611">
    <property type="entry name" value="SecB-like"/>
    <property type="match status" value="1"/>
</dbReference>
<reference evidence="5 6" key="1">
    <citation type="submission" date="2007-05" db="EMBL/GenBank/DDBJ databases">
        <title>Complete sequence of Geobacter uraniireducens Rf4.</title>
        <authorList>
            <consortium name="US DOE Joint Genome Institute"/>
            <person name="Copeland A."/>
            <person name="Lucas S."/>
            <person name="Lapidus A."/>
            <person name="Barry K."/>
            <person name="Detter J.C."/>
            <person name="Glavina del Rio T."/>
            <person name="Hammon N."/>
            <person name="Israni S."/>
            <person name="Dalin E."/>
            <person name="Tice H."/>
            <person name="Pitluck S."/>
            <person name="Chertkov O."/>
            <person name="Brettin T."/>
            <person name="Bruce D."/>
            <person name="Han C."/>
            <person name="Schmutz J."/>
            <person name="Larimer F."/>
            <person name="Land M."/>
            <person name="Hauser L."/>
            <person name="Kyrpides N."/>
            <person name="Mikhailova N."/>
            <person name="Shelobolina E."/>
            <person name="Aklujkar M."/>
            <person name="Lovley D."/>
            <person name="Richardson P."/>
        </authorList>
    </citation>
    <scope>NUCLEOTIDE SEQUENCE [LARGE SCALE GENOMIC DNA]</scope>
    <source>
        <strain evidence="5 6">Rf4</strain>
    </source>
</reference>
<accession>A5G9X8</accession>
<evidence type="ECO:0000256" key="4">
    <source>
        <dbReference type="ARBA" id="ARBA00023010"/>
    </source>
</evidence>
<dbReference type="GO" id="GO:0051262">
    <property type="term" value="P:protein tetramerization"/>
    <property type="evidence" value="ECO:0007669"/>
    <property type="project" value="InterPro"/>
</dbReference>
<dbReference type="OrthoDB" id="9795145at2"/>